<dbReference type="EMBL" id="JAGEPF010000031">
    <property type="protein sequence ID" value="MBO2463985.1"/>
    <property type="molecule type" value="Genomic_DNA"/>
</dbReference>
<dbReference type="PANTHER" id="PTHR23501">
    <property type="entry name" value="MAJOR FACILITATOR SUPERFAMILY"/>
    <property type="match status" value="1"/>
</dbReference>
<organism evidence="8 9">
    <name type="scientific">Actinomadura violacea</name>
    <dbReference type="NCBI Taxonomy" id="2819934"/>
    <lineage>
        <taxon>Bacteria</taxon>
        <taxon>Bacillati</taxon>
        <taxon>Actinomycetota</taxon>
        <taxon>Actinomycetes</taxon>
        <taxon>Streptosporangiales</taxon>
        <taxon>Thermomonosporaceae</taxon>
        <taxon>Actinomadura</taxon>
    </lineage>
</organism>
<keyword evidence="3 6" id="KW-1133">Transmembrane helix</keyword>
<dbReference type="InterPro" id="IPR020846">
    <property type="entry name" value="MFS_dom"/>
</dbReference>
<keyword evidence="4 6" id="KW-0472">Membrane</keyword>
<evidence type="ECO:0000256" key="2">
    <source>
        <dbReference type="ARBA" id="ARBA00022692"/>
    </source>
</evidence>
<gene>
    <name evidence="8" type="ORF">J4709_41095</name>
</gene>
<protein>
    <submittedName>
        <fullName evidence="8">MFS transporter</fullName>
    </submittedName>
</protein>
<keyword evidence="9" id="KW-1185">Reference proteome</keyword>
<feature type="transmembrane region" description="Helical" evidence="6">
    <location>
        <begin position="401"/>
        <end position="424"/>
    </location>
</feature>
<feature type="transmembrane region" description="Helical" evidence="6">
    <location>
        <begin position="57"/>
        <end position="73"/>
    </location>
</feature>
<name>A0ABS3S4R7_9ACTN</name>
<feature type="transmembrane region" description="Helical" evidence="6">
    <location>
        <begin position="274"/>
        <end position="294"/>
    </location>
</feature>
<feature type="transmembrane region" description="Helical" evidence="6">
    <location>
        <begin position="110"/>
        <end position="135"/>
    </location>
</feature>
<feature type="domain" description="Major facilitator superfamily (MFS) profile" evidence="7">
    <location>
        <begin position="20"/>
        <end position="502"/>
    </location>
</feature>
<feature type="transmembrane region" description="Helical" evidence="6">
    <location>
        <begin position="203"/>
        <end position="226"/>
    </location>
</feature>
<keyword evidence="2 6" id="KW-0812">Transmembrane</keyword>
<sequence length="536" mass="54552">MSAPAAAPAALPSRGQALVIFGGLLLALLIVGLDQTTVAVAAPTMMQKLGGLGDLPWVFSANLLAAAAAAPLFGKLSDLFGRRALFITALAVFVAGSAACGLAQNGGQLIAFRAVQGAGSGGITAMVVVVIGAIVGPRTRAAYQGYVGAELAVAQVIGPWLGGYLTDHATWRWVFLLNVPVGLIALVVAWLTLKAPPAGARPVIDWFGAAFLVAGIACLLLALSWGGTKYHWSSGQVIGLLVAAAALLTAFAFTERRAAEPIVPLGFFRDRVTAVALLLMLLVGMSIFSLTFYMPAMLQIVTGVSATDSGFLVLPLQLGVVATSIVSGHVVAASGRYRPWPIAGTAVAAVGVYLLSRITPGTGEVTAMLFMVIVGLGLGCLVQLMVVVVQNAVPQRELGSVTASTGLFRIVGGAVGSGVFGAILNARLPDAVAKHVPRGALPPGMPVGFLTQNPSQVKKMPPPVRTGLAAAFADVFHVIFLSALPLAALAFVAALLLKQIPMRGHDPAAADPEEAAPPAVPAQQADGEGAGAGTEG</sequence>
<evidence type="ECO:0000256" key="3">
    <source>
        <dbReference type="ARBA" id="ARBA00022989"/>
    </source>
</evidence>
<dbReference type="PRINTS" id="PR01036">
    <property type="entry name" value="TCRTETB"/>
</dbReference>
<dbReference type="PANTHER" id="PTHR23501:SF197">
    <property type="entry name" value="COMD"/>
    <property type="match status" value="1"/>
</dbReference>
<dbReference type="InterPro" id="IPR011701">
    <property type="entry name" value="MFS"/>
</dbReference>
<dbReference type="PROSITE" id="PS50850">
    <property type="entry name" value="MFS"/>
    <property type="match status" value="1"/>
</dbReference>
<dbReference type="Proteomes" id="UP000680206">
    <property type="component" value="Unassembled WGS sequence"/>
</dbReference>
<feature type="transmembrane region" description="Helical" evidence="6">
    <location>
        <begin position="171"/>
        <end position="191"/>
    </location>
</feature>
<feature type="transmembrane region" description="Helical" evidence="6">
    <location>
        <begin position="475"/>
        <end position="497"/>
    </location>
</feature>
<feature type="transmembrane region" description="Helical" evidence="6">
    <location>
        <begin position="340"/>
        <end position="359"/>
    </location>
</feature>
<feature type="transmembrane region" description="Helical" evidence="6">
    <location>
        <begin position="85"/>
        <end position="104"/>
    </location>
</feature>
<dbReference type="Pfam" id="PF07690">
    <property type="entry name" value="MFS_1"/>
    <property type="match status" value="1"/>
</dbReference>
<dbReference type="RefSeq" id="WP_208250108.1">
    <property type="nucleotide sequence ID" value="NZ_JAGEPF010000031.1"/>
</dbReference>
<dbReference type="Gene3D" id="1.20.1250.20">
    <property type="entry name" value="MFS general substrate transporter like domains"/>
    <property type="match status" value="2"/>
</dbReference>
<evidence type="ECO:0000313" key="8">
    <source>
        <dbReference type="EMBL" id="MBO2463985.1"/>
    </source>
</evidence>
<evidence type="ECO:0000259" key="7">
    <source>
        <dbReference type="PROSITE" id="PS50850"/>
    </source>
</evidence>
<dbReference type="InterPro" id="IPR036259">
    <property type="entry name" value="MFS_trans_sf"/>
</dbReference>
<evidence type="ECO:0000313" key="9">
    <source>
        <dbReference type="Proteomes" id="UP000680206"/>
    </source>
</evidence>
<evidence type="ECO:0000256" key="1">
    <source>
        <dbReference type="ARBA" id="ARBA00004651"/>
    </source>
</evidence>
<evidence type="ECO:0000256" key="5">
    <source>
        <dbReference type="SAM" id="MobiDB-lite"/>
    </source>
</evidence>
<feature type="region of interest" description="Disordered" evidence="5">
    <location>
        <begin position="506"/>
        <end position="536"/>
    </location>
</feature>
<comment type="subcellular location">
    <subcellularLocation>
        <location evidence="1">Cell membrane</location>
        <topology evidence="1">Multi-pass membrane protein</topology>
    </subcellularLocation>
</comment>
<reference evidence="8 9" key="1">
    <citation type="submission" date="2021-03" db="EMBL/GenBank/DDBJ databases">
        <title>Actinomadura violae sp. nov., isolated from lichen in Thailand.</title>
        <authorList>
            <person name="Kanchanasin P."/>
            <person name="Saeng-In P."/>
            <person name="Phongsopitanun W."/>
            <person name="Yuki M."/>
            <person name="Kudo T."/>
            <person name="Ohkuma M."/>
            <person name="Tanasupawat S."/>
        </authorList>
    </citation>
    <scope>NUCLEOTIDE SEQUENCE [LARGE SCALE GENOMIC DNA]</scope>
    <source>
        <strain evidence="8 9">LCR2-06</strain>
    </source>
</reference>
<comment type="caution">
    <text evidence="8">The sequence shown here is derived from an EMBL/GenBank/DDBJ whole genome shotgun (WGS) entry which is preliminary data.</text>
</comment>
<feature type="transmembrane region" description="Helical" evidence="6">
    <location>
        <begin position="232"/>
        <end position="253"/>
    </location>
</feature>
<evidence type="ECO:0000256" key="6">
    <source>
        <dbReference type="SAM" id="Phobius"/>
    </source>
</evidence>
<feature type="transmembrane region" description="Helical" evidence="6">
    <location>
        <begin position="365"/>
        <end position="389"/>
    </location>
</feature>
<proteinExistence type="predicted"/>
<evidence type="ECO:0000256" key="4">
    <source>
        <dbReference type="ARBA" id="ARBA00023136"/>
    </source>
</evidence>
<dbReference type="SUPFAM" id="SSF103473">
    <property type="entry name" value="MFS general substrate transporter"/>
    <property type="match status" value="1"/>
</dbReference>
<feature type="transmembrane region" description="Helical" evidence="6">
    <location>
        <begin position="314"/>
        <end position="333"/>
    </location>
</feature>
<accession>A0ABS3S4R7</accession>